<evidence type="ECO:0000256" key="3">
    <source>
        <dbReference type="ARBA" id="ARBA00023002"/>
    </source>
</evidence>
<keyword evidence="3" id="KW-0560">Oxidoreductase</keyword>
<evidence type="ECO:0000256" key="2">
    <source>
        <dbReference type="ARBA" id="ARBA00022857"/>
    </source>
</evidence>
<dbReference type="Gene3D" id="3.20.20.100">
    <property type="entry name" value="NADP-dependent oxidoreductase domain"/>
    <property type="match status" value="1"/>
</dbReference>
<dbReference type="PANTHER" id="PTHR43150">
    <property type="entry name" value="HYPERKINETIC, ISOFORM M"/>
    <property type="match status" value="1"/>
</dbReference>
<dbReference type="InterPro" id="IPR036812">
    <property type="entry name" value="NAD(P)_OxRdtase_dom_sf"/>
</dbReference>
<evidence type="ECO:0000313" key="6">
    <source>
        <dbReference type="Proteomes" id="UP000282311"/>
    </source>
</evidence>
<dbReference type="EMBL" id="RBAH01000016">
    <property type="protein sequence ID" value="RKN79189.1"/>
    <property type="molecule type" value="Genomic_DNA"/>
</dbReference>
<dbReference type="Pfam" id="PF00248">
    <property type="entry name" value="Aldo_ket_red"/>
    <property type="match status" value="1"/>
</dbReference>
<dbReference type="SUPFAM" id="SSF51430">
    <property type="entry name" value="NAD(P)-linked oxidoreductase"/>
    <property type="match status" value="1"/>
</dbReference>
<name>A0A3B0C554_9BACL</name>
<keyword evidence="6" id="KW-1185">Reference proteome</keyword>
<dbReference type="PANTHER" id="PTHR43150:SF4">
    <property type="entry name" value="L-GLYCERALDEHYDE 3-PHOSPHATE REDUCTASE"/>
    <property type="match status" value="1"/>
</dbReference>
<evidence type="ECO:0000259" key="4">
    <source>
        <dbReference type="Pfam" id="PF00248"/>
    </source>
</evidence>
<proteinExistence type="inferred from homology"/>
<reference evidence="5 6" key="1">
    <citation type="journal article" date="2007" name="Int. J. Syst. Evol. Microbiol.">
        <title>Paenibacillus ginsengarvi sp. nov., isolated from soil from ginseng cultivation.</title>
        <authorList>
            <person name="Yoon M.H."/>
            <person name="Ten L.N."/>
            <person name="Im W.T."/>
        </authorList>
    </citation>
    <scope>NUCLEOTIDE SEQUENCE [LARGE SCALE GENOMIC DNA]</scope>
    <source>
        <strain evidence="5 6">KCTC 13059</strain>
    </source>
</reference>
<gene>
    <name evidence="5" type="ORF">D7M11_21140</name>
</gene>
<sequence>MAYTASEDRYSDMLYNRCGKSGLKLPALSLGLWHNFGGSDSFENGRELVRKAFDAGITHFDLANNYGPPPGSAEETFGRILKHDLAAYRDELIVATKAGYRMWPGPYGERGSRKSMLSSLDQSLKRLGMEYVDIYYSHRYDAETPLEETMQALDQAVRQGKALYVGISNYGAEQTKKAVDILRSLRTPCLIHQMHYSMYERSPEGALQQTLAEAGVGSIAYSPLARGLLTDRYLKSIPADSRAAGNSVFLNASDITEEKLGKSRRLNELAEERGQTLAQMAIAWVLRQGRVTSALVGVSRAEQLADVIGSLKRMDFGAEELERIERILSE</sequence>
<dbReference type="OrthoDB" id="9773828at2"/>
<organism evidence="5 6">
    <name type="scientific">Paenibacillus ginsengarvi</name>
    <dbReference type="NCBI Taxonomy" id="400777"/>
    <lineage>
        <taxon>Bacteria</taxon>
        <taxon>Bacillati</taxon>
        <taxon>Bacillota</taxon>
        <taxon>Bacilli</taxon>
        <taxon>Bacillales</taxon>
        <taxon>Paenibacillaceae</taxon>
        <taxon>Paenibacillus</taxon>
    </lineage>
</organism>
<feature type="domain" description="NADP-dependent oxidoreductase" evidence="4">
    <location>
        <begin position="28"/>
        <end position="327"/>
    </location>
</feature>
<dbReference type="InterPro" id="IPR005399">
    <property type="entry name" value="K_chnl_volt-dep_bsu_KCNAB-rel"/>
</dbReference>
<dbReference type="AlphaFoldDB" id="A0A3B0C554"/>
<comment type="similarity">
    <text evidence="1">Belongs to the shaker potassium channel beta subunit family.</text>
</comment>
<keyword evidence="2" id="KW-0521">NADP</keyword>
<dbReference type="GO" id="GO:0051596">
    <property type="term" value="P:methylglyoxal catabolic process"/>
    <property type="evidence" value="ECO:0007669"/>
    <property type="project" value="TreeGrafter"/>
</dbReference>
<evidence type="ECO:0000256" key="1">
    <source>
        <dbReference type="ARBA" id="ARBA00006515"/>
    </source>
</evidence>
<accession>A0A3B0C554</accession>
<dbReference type="InterPro" id="IPR023210">
    <property type="entry name" value="NADP_OxRdtase_dom"/>
</dbReference>
<dbReference type="GO" id="GO:0016491">
    <property type="term" value="F:oxidoreductase activity"/>
    <property type="evidence" value="ECO:0007669"/>
    <property type="project" value="UniProtKB-KW"/>
</dbReference>
<dbReference type="Proteomes" id="UP000282311">
    <property type="component" value="Unassembled WGS sequence"/>
</dbReference>
<evidence type="ECO:0000313" key="5">
    <source>
        <dbReference type="EMBL" id="RKN79189.1"/>
    </source>
</evidence>
<dbReference type="RefSeq" id="WP_120749244.1">
    <property type="nucleotide sequence ID" value="NZ_RBAH01000016.1"/>
</dbReference>
<comment type="caution">
    <text evidence="5">The sequence shown here is derived from an EMBL/GenBank/DDBJ whole genome shotgun (WGS) entry which is preliminary data.</text>
</comment>
<protein>
    <submittedName>
        <fullName evidence="5">L-glyceraldehyde 3-phosphate reductase</fullName>
    </submittedName>
</protein>